<dbReference type="Ensembl" id="ENSCINT00000031853.1">
    <property type="protein sequence ID" value="ENSCINP00000032577.1"/>
    <property type="gene ID" value="ENSCING00000021753.1"/>
</dbReference>
<accession>H2XSE3</accession>
<sequence>MQATRGVIGRFVQHLFREVTQHWIQSCIVGWDGIENKTSSKRFQVNPMFVLETPDELTRETDR</sequence>
<dbReference type="AlphaFoldDB" id="H2XSE3"/>
<evidence type="ECO:0000313" key="2">
    <source>
        <dbReference type="Proteomes" id="UP000008144"/>
    </source>
</evidence>
<name>H2XSE3_CIOIN</name>
<organism evidence="1 2">
    <name type="scientific">Ciona intestinalis</name>
    <name type="common">Transparent sea squirt</name>
    <name type="synonym">Ascidia intestinalis</name>
    <dbReference type="NCBI Taxonomy" id="7719"/>
    <lineage>
        <taxon>Eukaryota</taxon>
        <taxon>Metazoa</taxon>
        <taxon>Chordata</taxon>
        <taxon>Tunicata</taxon>
        <taxon>Ascidiacea</taxon>
        <taxon>Phlebobranchia</taxon>
        <taxon>Cionidae</taxon>
        <taxon>Ciona</taxon>
    </lineage>
</organism>
<dbReference type="Proteomes" id="UP000008144">
    <property type="component" value="Unassembled WGS sequence"/>
</dbReference>
<evidence type="ECO:0000313" key="1">
    <source>
        <dbReference type="Ensembl" id="ENSCINP00000032577.1"/>
    </source>
</evidence>
<protein>
    <submittedName>
        <fullName evidence="1">Uncharacterized protein</fullName>
    </submittedName>
</protein>
<reference evidence="1" key="2">
    <citation type="submission" date="2025-08" db="UniProtKB">
        <authorList>
            <consortium name="Ensembl"/>
        </authorList>
    </citation>
    <scope>IDENTIFICATION</scope>
</reference>
<keyword evidence="2" id="KW-1185">Reference proteome</keyword>
<dbReference type="InParanoid" id="H2XSE3"/>
<reference evidence="2" key="1">
    <citation type="journal article" date="2002" name="Science">
        <title>The draft genome of Ciona intestinalis: insights into chordate and vertebrate origins.</title>
        <authorList>
            <person name="Dehal P."/>
            <person name="Satou Y."/>
            <person name="Campbell R.K."/>
            <person name="Chapman J."/>
            <person name="Degnan B."/>
            <person name="De Tomaso A."/>
            <person name="Davidson B."/>
            <person name="Di Gregorio A."/>
            <person name="Gelpke M."/>
            <person name="Goodstein D.M."/>
            <person name="Harafuji N."/>
            <person name="Hastings K.E."/>
            <person name="Ho I."/>
            <person name="Hotta K."/>
            <person name="Huang W."/>
            <person name="Kawashima T."/>
            <person name="Lemaire P."/>
            <person name="Martinez D."/>
            <person name="Meinertzhagen I.A."/>
            <person name="Necula S."/>
            <person name="Nonaka M."/>
            <person name="Putnam N."/>
            <person name="Rash S."/>
            <person name="Saiga H."/>
            <person name="Satake M."/>
            <person name="Terry A."/>
            <person name="Yamada L."/>
            <person name="Wang H.G."/>
            <person name="Awazu S."/>
            <person name="Azumi K."/>
            <person name="Boore J."/>
            <person name="Branno M."/>
            <person name="Chin-Bow S."/>
            <person name="DeSantis R."/>
            <person name="Doyle S."/>
            <person name="Francino P."/>
            <person name="Keys D.N."/>
            <person name="Haga S."/>
            <person name="Hayashi H."/>
            <person name="Hino K."/>
            <person name="Imai K.S."/>
            <person name="Inaba K."/>
            <person name="Kano S."/>
            <person name="Kobayashi K."/>
            <person name="Kobayashi M."/>
            <person name="Lee B.I."/>
            <person name="Makabe K.W."/>
            <person name="Manohar C."/>
            <person name="Matassi G."/>
            <person name="Medina M."/>
            <person name="Mochizuki Y."/>
            <person name="Mount S."/>
            <person name="Morishita T."/>
            <person name="Miura S."/>
            <person name="Nakayama A."/>
            <person name="Nishizaka S."/>
            <person name="Nomoto H."/>
            <person name="Ohta F."/>
            <person name="Oishi K."/>
            <person name="Rigoutsos I."/>
            <person name="Sano M."/>
            <person name="Sasaki A."/>
            <person name="Sasakura Y."/>
            <person name="Shoguchi E."/>
            <person name="Shin-i T."/>
            <person name="Spagnuolo A."/>
            <person name="Stainier D."/>
            <person name="Suzuki M.M."/>
            <person name="Tassy O."/>
            <person name="Takatori N."/>
            <person name="Tokuoka M."/>
            <person name="Yagi K."/>
            <person name="Yoshizaki F."/>
            <person name="Wada S."/>
            <person name="Zhang C."/>
            <person name="Hyatt P.D."/>
            <person name="Larimer F."/>
            <person name="Detter C."/>
            <person name="Doggett N."/>
            <person name="Glavina T."/>
            <person name="Hawkins T."/>
            <person name="Richardson P."/>
            <person name="Lucas S."/>
            <person name="Kohara Y."/>
            <person name="Levine M."/>
            <person name="Satoh N."/>
            <person name="Rokhsar D.S."/>
        </authorList>
    </citation>
    <scope>NUCLEOTIDE SEQUENCE [LARGE SCALE GENOMIC DNA]</scope>
</reference>
<dbReference type="HOGENOM" id="CLU_2885074_0_0_1"/>
<proteinExistence type="predicted"/>
<reference evidence="1" key="3">
    <citation type="submission" date="2025-09" db="UniProtKB">
        <authorList>
            <consortium name="Ensembl"/>
        </authorList>
    </citation>
    <scope>IDENTIFICATION</scope>
</reference>